<proteinExistence type="predicted"/>
<sequence>MLRDAAHRFLTGCLRGIENGHLLGAPCSGGGEVAGGKGEVEVRGKVRVEGRGEVRVVEGGDDDEVDVDDLETWALEEEEGSPMAKGSRRETLGDGVLEAEEGGDDDEVVEVEGMALEGEEGSATSGRGVAAADLGAGRGLTELEAVADSATSGSGVVALALEAAESRRKRSRSPTC</sequence>
<organism evidence="2 3">
    <name type="scientific">Cymbomonas tetramitiformis</name>
    <dbReference type="NCBI Taxonomy" id="36881"/>
    <lineage>
        <taxon>Eukaryota</taxon>
        <taxon>Viridiplantae</taxon>
        <taxon>Chlorophyta</taxon>
        <taxon>Pyramimonadophyceae</taxon>
        <taxon>Pyramimonadales</taxon>
        <taxon>Pyramimonadaceae</taxon>
        <taxon>Cymbomonas</taxon>
    </lineage>
</organism>
<name>A0AAE0FX97_9CHLO</name>
<feature type="region of interest" description="Disordered" evidence="1">
    <location>
        <begin position="76"/>
        <end position="104"/>
    </location>
</feature>
<gene>
    <name evidence="2" type="ORF">CYMTET_23765</name>
</gene>
<evidence type="ECO:0000313" key="2">
    <source>
        <dbReference type="EMBL" id="KAK3267697.1"/>
    </source>
</evidence>
<comment type="caution">
    <text evidence="2">The sequence shown here is derived from an EMBL/GenBank/DDBJ whole genome shotgun (WGS) entry which is preliminary data.</text>
</comment>
<accession>A0AAE0FX97</accession>
<keyword evidence="3" id="KW-1185">Reference proteome</keyword>
<dbReference type="AlphaFoldDB" id="A0AAE0FX97"/>
<protein>
    <submittedName>
        <fullName evidence="2">Uncharacterized protein</fullName>
    </submittedName>
</protein>
<dbReference type="Proteomes" id="UP001190700">
    <property type="component" value="Unassembled WGS sequence"/>
</dbReference>
<evidence type="ECO:0000256" key="1">
    <source>
        <dbReference type="SAM" id="MobiDB-lite"/>
    </source>
</evidence>
<dbReference type="EMBL" id="LGRX02012250">
    <property type="protein sequence ID" value="KAK3267697.1"/>
    <property type="molecule type" value="Genomic_DNA"/>
</dbReference>
<reference evidence="2 3" key="1">
    <citation type="journal article" date="2015" name="Genome Biol. Evol.">
        <title>Comparative Genomics of a Bacterivorous Green Alga Reveals Evolutionary Causalities and Consequences of Phago-Mixotrophic Mode of Nutrition.</title>
        <authorList>
            <person name="Burns J.A."/>
            <person name="Paasch A."/>
            <person name="Narechania A."/>
            <person name="Kim E."/>
        </authorList>
    </citation>
    <scope>NUCLEOTIDE SEQUENCE [LARGE SCALE GENOMIC DNA]</scope>
    <source>
        <strain evidence="2 3">PLY_AMNH</strain>
    </source>
</reference>
<evidence type="ECO:0000313" key="3">
    <source>
        <dbReference type="Proteomes" id="UP001190700"/>
    </source>
</evidence>